<feature type="transmembrane region" description="Helical" evidence="1">
    <location>
        <begin position="87"/>
        <end position="109"/>
    </location>
</feature>
<sequence>MFNLIFYYFSSFSFICALMVILSSNPVHSVLFLILVFCNVAGLLFLLGAEFLALLFIIVYVGAISVLFLFVVMMLNVRSKKTVQYSSIIPLGFFISSLLLIQVLLVINIDFIDIGNWYNKINFIHESYTIWFYTLSSLTNMEVIGLALYEDYSYLFILCSLILLVAMIGAIILTLHQRIDVKKQNLSNQLSREPLGILRVIKTTIL</sequence>
<keyword evidence="1" id="KW-0249">Electron transport</keyword>
<comment type="catalytic activity">
    <reaction evidence="1">
        <text>a ubiquinone + NADH + 5 H(+)(in) = a ubiquinol + NAD(+) + 4 H(+)(out)</text>
        <dbReference type="Rhea" id="RHEA:29091"/>
        <dbReference type="Rhea" id="RHEA-COMP:9565"/>
        <dbReference type="Rhea" id="RHEA-COMP:9566"/>
        <dbReference type="ChEBI" id="CHEBI:15378"/>
        <dbReference type="ChEBI" id="CHEBI:16389"/>
        <dbReference type="ChEBI" id="CHEBI:17976"/>
        <dbReference type="ChEBI" id="CHEBI:57540"/>
        <dbReference type="ChEBI" id="CHEBI:57945"/>
        <dbReference type="EC" id="7.1.1.2"/>
    </reaction>
</comment>
<gene>
    <name evidence="2" type="primary">nad6</name>
</gene>
<keyword evidence="1" id="KW-0813">Transport</keyword>
<keyword evidence="1" id="KW-1278">Translocase</keyword>
<dbReference type="PANTHER" id="PTHR33269:SF17">
    <property type="entry name" value="NADH-UBIQUINONE OXIDOREDUCTASE CHAIN 6"/>
    <property type="match status" value="1"/>
</dbReference>
<comment type="function">
    <text evidence="1">Core subunit of the mitochondrial membrane respiratory chain NADH dehydrogenase (Complex I) which catalyzes electron transfer from NADH through the respiratory chain, using ubiquinone as an electron acceptor. Essential for the catalytic activity and assembly of complex I.</text>
</comment>
<dbReference type="GeneID" id="33366916"/>
<name>A0A1Z1XBG8_9RHOD</name>
<keyword evidence="1 2" id="KW-0496">Mitochondrion</keyword>
<dbReference type="Pfam" id="PF00499">
    <property type="entry name" value="Oxidored_q3"/>
    <property type="match status" value="1"/>
</dbReference>
<accession>A0A1Z1XBG8</accession>
<dbReference type="EMBL" id="KY083068">
    <property type="protein sequence ID" value="ARX96188.1"/>
    <property type="molecule type" value="Genomic_DNA"/>
</dbReference>
<reference evidence="2" key="1">
    <citation type="submission" date="2016-11" db="EMBL/GenBank/DDBJ databases">
        <title>Complete Mitochondrail Genome of Compsopogon caeruleus.</title>
        <authorList>
            <person name="Nan F."/>
            <person name="Xie S."/>
            <person name="Feng J."/>
        </authorList>
    </citation>
    <scope>NUCLEOTIDE SEQUENCE</scope>
</reference>
<dbReference type="GO" id="GO:0008137">
    <property type="term" value="F:NADH dehydrogenase (ubiquinone) activity"/>
    <property type="evidence" value="ECO:0007669"/>
    <property type="project" value="UniProtKB-UniRule"/>
</dbReference>
<organism evidence="2">
    <name type="scientific">Compsopogon caeruleus</name>
    <dbReference type="NCBI Taxonomy" id="31354"/>
    <lineage>
        <taxon>Eukaryota</taxon>
        <taxon>Rhodophyta</taxon>
        <taxon>Compsopogonophyceae</taxon>
        <taxon>Compsopogonales</taxon>
        <taxon>Compsopogonaceae</taxon>
        <taxon>Compsopogon</taxon>
    </lineage>
</organism>
<protein>
    <recommendedName>
        <fullName evidence="1">NADH-ubiquinone oxidoreductase chain 6</fullName>
        <ecNumber evidence="1">7.1.1.2</ecNumber>
    </recommendedName>
</protein>
<keyword evidence="1" id="KW-0472">Membrane</keyword>
<dbReference type="GO" id="GO:0031966">
    <property type="term" value="C:mitochondrial membrane"/>
    <property type="evidence" value="ECO:0007669"/>
    <property type="project" value="UniProtKB-SubCell"/>
</dbReference>
<evidence type="ECO:0000313" key="2">
    <source>
        <dbReference type="EMBL" id="ARX96188.1"/>
    </source>
</evidence>
<keyword evidence="1" id="KW-1133">Transmembrane helix</keyword>
<feature type="transmembrane region" description="Helical" evidence="1">
    <location>
        <begin position="29"/>
        <end position="47"/>
    </location>
</feature>
<feature type="transmembrane region" description="Helical" evidence="1">
    <location>
        <begin position="130"/>
        <end position="149"/>
    </location>
</feature>
<keyword evidence="1" id="KW-0830">Ubiquinone</keyword>
<geneLocation type="mitochondrion" evidence="2"/>
<dbReference type="InterPro" id="IPR042106">
    <property type="entry name" value="Nuo/plastoQ_OxRdtase_6_NuoJ"/>
</dbReference>
<dbReference type="RefSeq" id="YP_009402831.1">
    <property type="nucleotide sequence ID" value="NC_035351.1"/>
</dbReference>
<dbReference type="Gene3D" id="1.20.120.1200">
    <property type="entry name" value="NADH-ubiquinone/plastoquinone oxidoreductase chain 6, subunit NuoJ"/>
    <property type="match status" value="1"/>
</dbReference>
<feature type="transmembrane region" description="Helical" evidence="1">
    <location>
        <begin position="5"/>
        <end position="23"/>
    </location>
</feature>
<proteinExistence type="inferred from homology"/>
<evidence type="ECO:0000256" key="1">
    <source>
        <dbReference type="RuleBase" id="RU004430"/>
    </source>
</evidence>
<feature type="transmembrane region" description="Helical" evidence="1">
    <location>
        <begin position="155"/>
        <end position="175"/>
    </location>
</feature>
<dbReference type="InterPro" id="IPR001457">
    <property type="entry name" value="NADH_UbQ/plastoQ_OxRdtase_su6"/>
</dbReference>
<comment type="subcellular location">
    <subcellularLocation>
        <location evidence="1">Mitochondrion membrane</location>
        <topology evidence="1">Multi-pass membrane protein</topology>
    </subcellularLocation>
</comment>
<comment type="similarity">
    <text evidence="1">Belongs to the complex I subunit 6 family.</text>
</comment>
<keyword evidence="1" id="KW-0520">NAD</keyword>
<dbReference type="NCBIfam" id="NF005164">
    <property type="entry name" value="PRK06638.1-4"/>
    <property type="match status" value="1"/>
</dbReference>
<feature type="transmembrane region" description="Helical" evidence="1">
    <location>
        <begin position="54"/>
        <end position="75"/>
    </location>
</feature>
<dbReference type="AlphaFoldDB" id="A0A1Z1XBG8"/>
<keyword evidence="1" id="KW-0812">Transmembrane</keyword>
<dbReference type="PANTHER" id="PTHR33269">
    <property type="entry name" value="NADH-UBIQUINONE OXIDOREDUCTASE CHAIN 6"/>
    <property type="match status" value="1"/>
</dbReference>
<dbReference type="EC" id="7.1.1.2" evidence="1"/>
<keyword evidence="1" id="KW-0679">Respiratory chain</keyword>